<comment type="caution">
    <text evidence="1">The sequence shown here is derived from an EMBL/GenBank/DDBJ whole genome shotgun (WGS) entry which is preliminary data.</text>
</comment>
<dbReference type="Proteomes" id="UP000094243">
    <property type="component" value="Unassembled WGS sequence"/>
</dbReference>
<dbReference type="AlphaFoldDB" id="A0A1E3S054"/>
<dbReference type="OrthoDB" id="4204242at2"/>
<organism evidence="1 2">
    <name type="scientific">Mycolicibacterium holsaticum</name>
    <dbReference type="NCBI Taxonomy" id="152142"/>
    <lineage>
        <taxon>Bacteria</taxon>
        <taxon>Bacillati</taxon>
        <taxon>Actinomycetota</taxon>
        <taxon>Actinomycetes</taxon>
        <taxon>Mycobacteriales</taxon>
        <taxon>Mycobacteriaceae</taxon>
        <taxon>Mycolicibacterium</taxon>
    </lineage>
</organism>
<proteinExistence type="predicted"/>
<reference evidence="2" key="1">
    <citation type="submission" date="2016-09" db="EMBL/GenBank/DDBJ databases">
        <authorList>
            <person name="Greninger A.L."/>
            <person name="Jerome K.R."/>
            <person name="Mcnair B."/>
            <person name="Wallis C."/>
            <person name="Fang F."/>
        </authorList>
    </citation>
    <scope>NUCLEOTIDE SEQUENCE [LARGE SCALE GENOMIC DNA]</scope>
    <source>
        <strain evidence="2">M7</strain>
    </source>
</reference>
<accession>A0A1E3S054</accession>
<gene>
    <name evidence="1" type="ORF">BHQ17_04485</name>
</gene>
<dbReference type="EMBL" id="MIGZ01000016">
    <property type="protein sequence ID" value="ODQ95546.1"/>
    <property type="molecule type" value="Genomic_DNA"/>
</dbReference>
<protein>
    <submittedName>
        <fullName evidence="1">Uncharacterized protein</fullName>
    </submittedName>
</protein>
<name>A0A1E3S054_9MYCO</name>
<sequence>MAMSLNDLADLLQRRGHDSVSLFFPQVRFHSVNTSDLDACMDWFAELTMTVGIDDDDVADVVVGSLDFVVIRLDTDDPIAVCLDQFSGDHEMLAGLFDGNRLAAHVEEQFESWSAPGAVLVPNVAFVVEPLRSHRLGAWLLAETIYRMLPSGTVLAWPYPVGDTDNPPIDALDDAITRLSHHFRQCGLERIESAPWALGMSTAFTHLDNARTELDEAVRDLSVTIPLAALREASTPPTAER</sequence>
<evidence type="ECO:0000313" key="2">
    <source>
        <dbReference type="Proteomes" id="UP000094243"/>
    </source>
</evidence>
<evidence type="ECO:0000313" key="1">
    <source>
        <dbReference type="EMBL" id="ODQ95546.1"/>
    </source>
</evidence>
<keyword evidence="2" id="KW-1185">Reference proteome</keyword>